<comment type="caution">
    <text evidence="1">The sequence shown here is derived from an EMBL/GenBank/DDBJ whole genome shotgun (WGS) entry which is preliminary data.</text>
</comment>
<dbReference type="InterPro" id="IPR025911">
    <property type="entry name" value="ToxN/AbiQ_toxin"/>
</dbReference>
<dbReference type="AlphaFoldDB" id="A0A415DV51"/>
<sequence>MTSPKQKHQNMKNQVDFLKINGGAYGAINLNNMIPVVRSAVRPLRFDMLPCSTVTERQYKDLLLNQYRWCQKNGESIMKRAARLYELMEKRPPESLQKRCCDYKLLEEKCKLYVEGTGCAQR</sequence>
<dbReference type="Pfam" id="PF13958">
    <property type="entry name" value="ToxN_toxin"/>
    <property type="match status" value="1"/>
</dbReference>
<reference evidence="1 2" key="1">
    <citation type="submission" date="2018-08" db="EMBL/GenBank/DDBJ databases">
        <title>A genome reference for cultivated species of the human gut microbiota.</title>
        <authorList>
            <person name="Zou Y."/>
            <person name="Xue W."/>
            <person name="Luo G."/>
        </authorList>
    </citation>
    <scope>NUCLEOTIDE SEQUENCE [LARGE SCALE GENOMIC DNA]</scope>
    <source>
        <strain evidence="1 2">AM07-24</strain>
    </source>
</reference>
<gene>
    <name evidence="1" type="ORF">DW099_17605</name>
</gene>
<dbReference type="OrthoDB" id="1655812at2"/>
<dbReference type="GO" id="GO:0004521">
    <property type="term" value="F:RNA endonuclease activity"/>
    <property type="evidence" value="ECO:0007669"/>
    <property type="project" value="InterPro"/>
</dbReference>
<dbReference type="GO" id="GO:0003723">
    <property type="term" value="F:RNA binding"/>
    <property type="evidence" value="ECO:0007669"/>
    <property type="project" value="InterPro"/>
</dbReference>
<evidence type="ECO:0000313" key="1">
    <source>
        <dbReference type="EMBL" id="RHJ84018.1"/>
    </source>
</evidence>
<dbReference type="Proteomes" id="UP000284841">
    <property type="component" value="Unassembled WGS sequence"/>
</dbReference>
<dbReference type="EMBL" id="QRMS01000007">
    <property type="protein sequence ID" value="RHJ84018.1"/>
    <property type="molecule type" value="Genomic_DNA"/>
</dbReference>
<name>A0A415DV51_9FIRM</name>
<evidence type="ECO:0000313" key="2">
    <source>
        <dbReference type="Proteomes" id="UP000284841"/>
    </source>
</evidence>
<organism evidence="1 2">
    <name type="scientific">Emergencia timonensis</name>
    <dbReference type="NCBI Taxonomy" id="1776384"/>
    <lineage>
        <taxon>Bacteria</taxon>
        <taxon>Bacillati</taxon>
        <taxon>Bacillota</taxon>
        <taxon>Clostridia</taxon>
        <taxon>Peptostreptococcales</taxon>
        <taxon>Anaerovoracaceae</taxon>
        <taxon>Emergencia</taxon>
    </lineage>
</organism>
<accession>A0A415DV51</accession>
<dbReference type="STRING" id="1776384.GCA_900086585_00384"/>
<protein>
    <submittedName>
        <fullName evidence="1">Type III toxin-antitoxin system ToxN/AbiQ family toxin</fullName>
    </submittedName>
</protein>
<proteinExistence type="predicted"/>
<dbReference type="Gene3D" id="3.10.129.130">
    <property type="match status" value="1"/>
</dbReference>
<dbReference type="InterPro" id="IPR053735">
    <property type="entry name" value="Type_III_TA_endoRNase"/>
</dbReference>
<keyword evidence="2" id="KW-1185">Reference proteome</keyword>
<dbReference type="RefSeq" id="WP_118336543.1">
    <property type="nucleotide sequence ID" value="NZ_AP025568.1"/>
</dbReference>